<protein>
    <submittedName>
        <fullName evidence="2">Uncharacterized protein</fullName>
    </submittedName>
</protein>
<evidence type="ECO:0000256" key="1">
    <source>
        <dbReference type="SAM" id="MobiDB-lite"/>
    </source>
</evidence>
<evidence type="ECO:0000313" key="2">
    <source>
        <dbReference type="EMBL" id="QCD67011.1"/>
    </source>
</evidence>
<dbReference type="Proteomes" id="UP000297053">
    <property type="component" value="Chromosome"/>
</dbReference>
<dbReference type="InterPro" id="IPR043828">
    <property type="entry name" value="DUF5805"/>
</dbReference>
<accession>A0A4D6KLM2</accession>
<dbReference type="RefSeq" id="WP_015763456.1">
    <property type="nucleotide sequence ID" value="NZ_CP039375.1"/>
</dbReference>
<name>A0A4D6KLM2_9EURY</name>
<proteinExistence type="predicted"/>
<dbReference type="Pfam" id="PF19121">
    <property type="entry name" value="DUF5805"/>
    <property type="match status" value="1"/>
</dbReference>
<dbReference type="EMBL" id="CP039375">
    <property type="protein sequence ID" value="QCD67011.1"/>
    <property type="molecule type" value="Genomic_DNA"/>
</dbReference>
<gene>
    <name evidence="2" type="ORF">E5139_15665</name>
</gene>
<reference evidence="2 3" key="1">
    <citation type="submission" date="2019-04" db="EMBL/GenBank/DDBJ databases">
        <title>Complete genome sequence of Arthrobacter sp. ZXY-2 associated with effective atrazine degradation and salt adaptation.</title>
        <authorList>
            <person name="Zhao X."/>
        </authorList>
    </citation>
    <scope>NUCLEOTIDE SEQUENCE [LARGE SCALE GENOMIC DNA]</scope>
    <source>
        <strain evidence="3">ZP60</strain>
    </source>
</reference>
<dbReference type="GeneID" id="42180408"/>
<feature type="region of interest" description="Disordered" evidence="1">
    <location>
        <begin position="50"/>
        <end position="81"/>
    </location>
</feature>
<evidence type="ECO:0000313" key="3">
    <source>
        <dbReference type="Proteomes" id="UP000297053"/>
    </source>
</evidence>
<organism evidence="2 3">
    <name type="scientific">Halomicrobium mukohataei</name>
    <dbReference type="NCBI Taxonomy" id="57705"/>
    <lineage>
        <taxon>Archaea</taxon>
        <taxon>Methanobacteriati</taxon>
        <taxon>Methanobacteriota</taxon>
        <taxon>Stenosarchaea group</taxon>
        <taxon>Halobacteria</taxon>
        <taxon>Halobacteriales</taxon>
        <taxon>Haloarculaceae</taxon>
        <taxon>Halomicrobium</taxon>
    </lineage>
</organism>
<dbReference type="AlphaFoldDB" id="A0A4D6KLM2"/>
<dbReference type="OMA" id="EWQSHAD"/>
<dbReference type="KEGG" id="halz:E5139_15665"/>
<reference evidence="2 3" key="2">
    <citation type="submission" date="2019-04" db="EMBL/GenBank/DDBJ databases">
        <authorList>
            <person name="Yang S."/>
            <person name="Wei W."/>
        </authorList>
    </citation>
    <scope>NUCLEOTIDE SEQUENCE [LARGE SCALE GENOMIC DNA]</scope>
    <source>
        <strain evidence="3">ZP60</strain>
    </source>
</reference>
<sequence>MARDSGVDTSRARIQSYVPTYQKQEWQAHADELDMSLSEFVRSMVQAGRRGFTADSSSIEPSTVAEGGEGEQSDADPQGQRLEDRVLSTLADGDSYEWDELVAAVTDDIEAQLDETLQDLQARDEIRYSGREGGYVKK</sequence>